<accession>A0ABT4R434</accession>
<dbReference type="Gene3D" id="1.25.40.10">
    <property type="entry name" value="Tetratricopeptide repeat domain"/>
    <property type="match status" value="2"/>
</dbReference>
<evidence type="ECO:0000259" key="2">
    <source>
        <dbReference type="Pfam" id="PF03704"/>
    </source>
</evidence>
<feature type="domain" description="Bacterial transcriptional activator" evidence="2">
    <location>
        <begin position="182"/>
        <end position="241"/>
    </location>
</feature>
<proteinExistence type="predicted"/>
<dbReference type="RefSeq" id="WP_269908841.1">
    <property type="nucleotide sequence ID" value="NZ_JAPFQA010000031.1"/>
</dbReference>
<protein>
    <submittedName>
        <fullName evidence="4">AAA family ATPase</fullName>
    </submittedName>
</protein>
<dbReference type="Gene3D" id="1.10.10.10">
    <property type="entry name" value="Winged helix-like DNA-binding domain superfamily/Winged helix DNA-binding domain"/>
    <property type="match status" value="1"/>
</dbReference>
<dbReference type="EMBL" id="JAPFQA010000031">
    <property type="protein sequence ID" value="MCZ8548594.1"/>
    <property type="molecule type" value="Genomic_DNA"/>
</dbReference>
<dbReference type="InterPro" id="IPR051677">
    <property type="entry name" value="AfsR-DnrI-RedD_regulator"/>
</dbReference>
<dbReference type="InterPro" id="IPR027417">
    <property type="entry name" value="P-loop_NTPase"/>
</dbReference>
<dbReference type="Gene3D" id="3.40.50.300">
    <property type="entry name" value="P-loop containing nucleotide triphosphate hydrolases"/>
    <property type="match status" value="1"/>
</dbReference>
<sequence>MEAHQVGRFLVNLFGSFRIVDKTGLEVTVKNRKSKAILAILIASKDHRETRSKIWSLLWSRSPQEQASTSFRSALSALRKTLNSDNSDVLISRENDILIDRVYIKTDLDIVLKVSLSEIAELYKVNFSSEMFNDLDGLDPMFDEWLYYTRLDIKNRVSERITKLVSSLTSDNSDAIELICNHLLSLDPYNETAIKALIVSRIQQDRTASATEMLKRYERRLAQDLGIECPANIRALFDQIRTASQGRTASSTTHGIHVPLRAAAAKRLMTMADSASLLNGKAVLVTGSAGIGKTHLIDNFVAHLASLDYFSVKYDRTVLTTSGPEELVRRLCRDLIAQSEKGTNSLPTDLRDGRDHPTSKRPSKEVSVGNRDYQDANSSDYQSDLLIFQISEHRKIVIILDDFDSFNAFHARTVFEWFSTVKDAAVLFVISSRSELDAGIDFFDDHISLEPLEFGEIRALIELRYAGQVVSEAYVQTMSELTRGIPLLINQLLDTDMRPGGPDSLDHQDARDLIRAGRYPGYEATLFRLFFQSSRSARLVAMRVAILGGTIARRRYDELFGRLDEAILNELAAVNLIRRDRLRHAEIELFHVTTSDVVISTIDFEEIQGSILPIETQALSQPEKINLGTYIVNNFGTNKYEPWVYPLIESLEQSEKFQILEFFFESGMGKEGLQIDSRLRLSMLNSLLRQARFQSIAKLRPVFGNDTGDGLRPIFDFASAITGEEGKSPDKHVERGLYDFMGHFFSGDFAALFVSVREEVKAAIATIEHDQVPSNLERVVHLLGYHAMGNAQLGNFQEARSLANTAAGIARHSNNVAMGMFSEFYRQYVLTHQGELNNAILNLIRVLRNGRHHSRSLETGLLVCHLGFIYQIVGKIDLSIEVSERIYRELPANETGILQAYLETSLTSAYTLAGDLDRAKTFARRSLVTAESGGFRSVMVWSLRNQGILAQLHNVAGLSGTIEDAYELASELGMRPDLAHLLRIRSGLERKKGNASIAAEFLERAHSLYADMGMNRWLDYHSAGQFGD</sequence>
<dbReference type="SUPFAM" id="SSF52540">
    <property type="entry name" value="P-loop containing nucleoside triphosphate hydrolases"/>
    <property type="match status" value="1"/>
</dbReference>
<organism evidence="4 5">
    <name type="scientific">Mesorhizobium qingshengii</name>
    <dbReference type="NCBI Taxonomy" id="1165689"/>
    <lineage>
        <taxon>Bacteria</taxon>
        <taxon>Pseudomonadati</taxon>
        <taxon>Pseudomonadota</taxon>
        <taxon>Alphaproteobacteria</taxon>
        <taxon>Hyphomicrobiales</taxon>
        <taxon>Phyllobacteriaceae</taxon>
        <taxon>Mesorhizobium</taxon>
    </lineage>
</organism>
<dbReference type="SUPFAM" id="SSF46894">
    <property type="entry name" value="C-terminal effector domain of the bipartite response regulators"/>
    <property type="match status" value="1"/>
</dbReference>
<feature type="compositionally biased region" description="Basic and acidic residues" evidence="1">
    <location>
        <begin position="349"/>
        <end position="364"/>
    </location>
</feature>
<dbReference type="Proteomes" id="UP001152178">
    <property type="component" value="Unassembled WGS sequence"/>
</dbReference>
<dbReference type="InterPro" id="IPR005158">
    <property type="entry name" value="BTAD"/>
</dbReference>
<evidence type="ECO:0000313" key="4">
    <source>
        <dbReference type="EMBL" id="MCZ8548594.1"/>
    </source>
</evidence>
<dbReference type="InterPro" id="IPR041664">
    <property type="entry name" value="AAA_16"/>
</dbReference>
<dbReference type="SUPFAM" id="SSF48452">
    <property type="entry name" value="TPR-like"/>
    <property type="match status" value="2"/>
</dbReference>
<dbReference type="Pfam" id="PF03704">
    <property type="entry name" value="BTAD"/>
    <property type="match status" value="1"/>
</dbReference>
<feature type="region of interest" description="Disordered" evidence="1">
    <location>
        <begin position="342"/>
        <end position="375"/>
    </location>
</feature>
<dbReference type="InterPro" id="IPR011990">
    <property type="entry name" value="TPR-like_helical_dom_sf"/>
</dbReference>
<comment type="caution">
    <text evidence="4">The sequence shown here is derived from an EMBL/GenBank/DDBJ whole genome shotgun (WGS) entry which is preliminary data.</text>
</comment>
<reference evidence="4" key="1">
    <citation type="submission" date="2022-11" db="EMBL/GenBank/DDBJ databases">
        <authorList>
            <person name="Coimbra C."/>
        </authorList>
    </citation>
    <scope>NUCLEOTIDE SEQUENCE</scope>
    <source>
        <strain evidence="4">Jales19</strain>
    </source>
</reference>
<keyword evidence="5" id="KW-1185">Reference proteome</keyword>
<dbReference type="InterPro" id="IPR016032">
    <property type="entry name" value="Sig_transdc_resp-reg_C-effctor"/>
</dbReference>
<gene>
    <name evidence="4" type="ORF">OOJ09_30910</name>
</gene>
<dbReference type="PANTHER" id="PTHR35807">
    <property type="entry name" value="TRANSCRIPTIONAL REGULATOR REDD-RELATED"/>
    <property type="match status" value="1"/>
</dbReference>
<feature type="domain" description="Orc1-like AAA ATPase" evidence="3">
    <location>
        <begin position="260"/>
        <end position="407"/>
    </location>
</feature>
<evidence type="ECO:0000259" key="3">
    <source>
        <dbReference type="Pfam" id="PF13191"/>
    </source>
</evidence>
<dbReference type="InterPro" id="IPR036388">
    <property type="entry name" value="WH-like_DNA-bd_sf"/>
</dbReference>
<evidence type="ECO:0000313" key="5">
    <source>
        <dbReference type="Proteomes" id="UP001152178"/>
    </source>
</evidence>
<dbReference type="Pfam" id="PF13191">
    <property type="entry name" value="AAA_16"/>
    <property type="match status" value="1"/>
</dbReference>
<name>A0ABT4R434_9HYPH</name>
<evidence type="ECO:0000256" key="1">
    <source>
        <dbReference type="SAM" id="MobiDB-lite"/>
    </source>
</evidence>